<dbReference type="PATRIC" id="fig|280505.15.peg.3150"/>
<evidence type="ECO:0000313" key="1">
    <source>
        <dbReference type="EMBL" id="ALO27430.1"/>
    </source>
</evidence>
<proteinExistence type="predicted"/>
<protein>
    <recommendedName>
        <fullName evidence="3">GAF domain protein</fullName>
    </recommendedName>
</protein>
<name>A0A0E3B3P7_LEPBO</name>
<organism evidence="1">
    <name type="scientific">Leptospira borgpetersenii serovar Ballum</name>
    <dbReference type="NCBI Taxonomy" id="280505"/>
    <lineage>
        <taxon>Bacteria</taxon>
        <taxon>Pseudomonadati</taxon>
        <taxon>Spirochaetota</taxon>
        <taxon>Spirochaetia</taxon>
        <taxon>Leptospirales</taxon>
        <taxon>Leptospiraceae</taxon>
        <taxon>Leptospira</taxon>
    </lineage>
</organism>
<evidence type="ECO:0000313" key="2">
    <source>
        <dbReference type="Proteomes" id="UP000058857"/>
    </source>
</evidence>
<sequence length="126" mass="14740">MKIYFYSNFPDDLLYSERELQMKWYKGKGACGISWKTGRHVVYDSADSNLKDPINSLTKKQKELFNGNQSILSIPIWSKFRKNKRVFAILNLDSNHKADLILIKNAGILGPQKRNYITFIRSFRFS</sequence>
<reference evidence="1 2" key="1">
    <citation type="journal article" date="2015" name="PLoS Negl. Trop. Dis.">
        <title>Distribution of Plasmids in Distinct Leptospira Pathogenic Species.</title>
        <authorList>
            <person name="Wang Y."/>
            <person name="Zhuang X."/>
            <person name="Zhong Y."/>
            <person name="Zhang C."/>
            <person name="Zhang Y."/>
            <person name="Zeng L."/>
            <person name="Zhu Y."/>
            <person name="He P."/>
            <person name="Dong K."/>
            <person name="Pal U."/>
            <person name="Guo X."/>
            <person name="Qin J."/>
        </authorList>
    </citation>
    <scope>NUCLEOTIDE SEQUENCE [LARGE SCALE GENOMIC DNA]</scope>
    <source>
        <strain evidence="1 2">56604</strain>
    </source>
</reference>
<gene>
    <name evidence="1" type="ORF">LBBP_03230</name>
</gene>
<dbReference type="Proteomes" id="UP000058857">
    <property type="component" value="Chromosome 1"/>
</dbReference>
<dbReference type="EMBL" id="CP012029">
    <property type="protein sequence ID" value="ALO27430.1"/>
    <property type="molecule type" value="Genomic_DNA"/>
</dbReference>
<dbReference type="AlphaFoldDB" id="A0A0E3B3P7"/>
<evidence type="ECO:0008006" key="3">
    <source>
        <dbReference type="Google" id="ProtNLM"/>
    </source>
</evidence>
<accession>A0A0E3B3P7</accession>